<evidence type="ECO:0000313" key="1">
    <source>
        <dbReference type="EMBL" id="KZO94463.1"/>
    </source>
</evidence>
<reference evidence="1 2" key="1">
    <citation type="journal article" date="2016" name="Mol. Biol. Evol.">
        <title>Comparative Genomics of Early-Diverging Mushroom-Forming Fungi Provides Insights into the Origins of Lignocellulose Decay Capabilities.</title>
        <authorList>
            <person name="Nagy L.G."/>
            <person name="Riley R."/>
            <person name="Tritt A."/>
            <person name="Adam C."/>
            <person name="Daum C."/>
            <person name="Floudas D."/>
            <person name="Sun H."/>
            <person name="Yadav J.S."/>
            <person name="Pangilinan J."/>
            <person name="Larsson K.H."/>
            <person name="Matsuura K."/>
            <person name="Barry K."/>
            <person name="Labutti K."/>
            <person name="Kuo R."/>
            <person name="Ohm R.A."/>
            <person name="Bhattacharya S.S."/>
            <person name="Shirouzu T."/>
            <person name="Yoshinaga Y."/>
            <person name="Martin F.M."/>
            <person name="Grigoriev I.V."/>
            <person name="Hibbett D.S."/>
        </authorList>
    </citation>
    <scope>NUCLEOTIDE SEQUENCE [LARGE SCALE GENOMIC DNA]</scope>
    <source>
        <strain evidence="1 2">TUFC12733</strain>
    </source>
</reference>
<dbReference type="InterPro" id="IPR023213">
    <property type="entry name" value="CAT-like_dom_sf"/>
</dbReference>
<sequence length="444" mass="48262">MSSPWSWQQGPPSFLAFAGLPDELTARTWNRALWGGELAFAIGTLLNPGFSDMLLCCHIDGPSTAGLTMAHVRRATRALRWSHPGIAATIAFPPFTSIADFKPDQGKLVYQTATGEKDVTDWLDEVVFDKSSYLTAAEADLDRALDALKTDLGAITMPRTQWMFKVNYIGDADSNKHAVMIQTGHTIFDGIGTFEGLDLWLHELAQILTQEKEGCQWGEEAVRLAKAVPDRLPAPWSAEPTPLDHPVMKEIAASLQMPPVQFGLPVLHPDAAPTYTGTILKTFPAPLAENLRLTARAHGCGVFSVIVAANYLSLLSLRPPPTFSGELHARILPNASDLRAKYLAGGAGAKRDRSTWQVASALGGGVISARHLERFLKSDDLAKDVWALARELQEQVAAQAPYQASAAHWVPDAIAMMMASFFSAGPACVRLPSSDQFINQRTVR</sequence>
<dbReference type="OrthoDB" id="3235423at2759"/>
<dbReference type="Gene3D" id="3.30.559.10">
    <property type="entry name" value="Chloramphenicol acetyltransferase-like domain"/>
    <property type="match status" value="1"/>
</dbReference>
<evidence type="ECO:0008006" key="3">
    <source>
        <dbReference type="Google" id="ProtNLM"/>
    </source>
</evidence>
<name>A0A167KB95_CALVF</name>
<dbReference type="Proteomes" id="UP000076738">
    <property type="component" value="Unassembled WGS sequence"/>
</dbReference>
<protein>
    <recommendedName>
        <fullName evidence="3">CoA-dependent acyltransferase</fullName>
    </recommendedName>
</protein>
<accession>A0A167KB95</accession>
<gene>
    <name evidence="1" type="ORF">CALVIDRAFT_202662</name>
</gene>
<evidence type="ECO:0000313" key="2">
    <source>
        <dbReference type="Proteomes" id="UP000076738"/>
    </source>
</evidence>
<proteinExistence type="predicted"/>
<dbReference type="EMBL" id="KV417294">
    <property type="protein sequence ID" value="KZO94463.1"/>
    <property type="molecule type" value="Genomic_DNA"/>
</dbReference>
<dbReference type="AlphaFoldDB" id="A0A167KB95"/>
<keyword evidence="2" id="KW-1185">Reference proteome</keyword>
<organism evidence="1 2">
    <name type="scientific">Calocera viscosa (strain TUFC12733)</name>
    <dbReference type="NCBI Taxonomy" id="1330018"/>
    <lineage>
        <taxon>Eukaryota</taxon>
        <taxon>Fungi</taxon>
        <taxon>Dikarya</taxon>
        <taxon>Basidiomycota</taxon>
        <taxon>Agaricomycotina</taxon>
        <taxon>Dacrymycetes</taxon>
        <taxon>Dacrymycetales</taxon>
        <taxon>Dacrymycetaceae</taxon>
        <taxon>Calocera</taxon>
    </lineage>
</organism>